<feature type="transmembrane region" description="Helical" evidence="1">
    <location>
        <begin position="76"/>
        <end position="93"/>
    </location>
</feature>
<dbReference type="HOGENOM" id="CLU_2181634_0_0_6"/>
<keyword evidence="1" id="KW-0472">Membrane</keyword>
<feature type="transmembrane region" description="Helical" evidence="1">
    <location>
        <begin position="50"/>
        <end position="70"/>
    </location>
</feature>
<feature type="transmembrane region" description="Helical" evidence="1">
    <location>
        <begin position="13"/>
        <end position="38"/>
    </location>
</feature>
<evidence type="ECO:0000256" key="1">
    <source>
        <dbReference type="SAM" id="Phobius"/>
    </source>
</evidence>
<dbReference type="Proteomes" id="UP000022611">
    <property type="component" value="Unassembled WGS sequence"/>
</dbReference>
<organism evidence="2 3">
    <name type="scientific">Pseudomonas fluorescens HK44</name>
    <dbReference type="NCBI Taxonomy" id="1042209"/>
    <lineage>
        <taxon>Bacteria</taxon>
        <taxon>Pseudomonadati</taxon>
        <taxon>Pseudomonadota</taxon>
        <taxon>Gammaproteobacteria</taxon>
        <taxon>Pseudomonadales</taxon>
        <taxon>Pseudomonadaceae</taxon>
        <taxon>Pseudomonas</taxon>
    </lineage>
</organism>
<keyword evidence="1" id="KW-1133">Transmembrane helix</keyword>
<evidence type="ECO:0000313" key="3">
    <source>
        <dbReference type="Proteomes" id="UP000022611"/>
    </source>
</evidence>
<comment type="caution">
    <text evidence="2">The sequence shown here is derived from an EMBL/GenBank/DDBJ whole genome shotgun (WGS) entry which is preliminary data.</text>
</comment>
<sequence length="109" mass="12483">MALSNNLIDYIKAYARGALAFLSHPHLLVYSMGFAFFCRNFMARKKFNDLCLVSAASLAFVILHLIIFPAYMDRFFSFPVAIILIYIIKQSLFNNAQDTTPYQISESKQ</sequence>
<proteinExistence type="predicted"/>
<dbReference type="EMBL" id="AFOY02000027">
    <property type="protein sequence ID" value="EXF91324.1"/>
    <property type="molecule type" value="Genomic_DNA"/>
</dbReference>
<protein>
    <submittedName>
        <fullName evidence="2">Uncharacterized protein</fullName>
    </submittedName>
</protein>
<name>A0A010RQP0_PSEFL</name>
<reference evidence="2 3" key="1">
    <citation type="journal article" date="2011" name="J. Bacteriol.">
        <title>Draft genome sequence of the polycyclic aromatic hydrocarbon-degrading, genetically engineered bioluminescent bioreporter Pseudomonas fluorescens HK44.</title>
        <authorList>
            <person name="Chauhan A."/>
            <person name="Layton A.C."/>
            <person name="Williams D.E."/>
            <person name="Smartt A.E."/>
            <person name="Ripp S."/>
            <person name="Karpinets T.V."/>
            <person name="Brown S.D."/>
            <person name="Sayler G.S."/>
        </authorList>
    </citation>
    <scope>NUCLEOTIDE SEQUENCE [LARGE SCALE GENOMIC DNA]</scope>
    <source>
        <strain evidence="2 3">HK44</strain>
    </source>
</reference>
<evidence type="ECO:0000313" key="2">
    <source>
        <dbReference type="EMBL" id="EXF91324.1"/>
    </source>
</evidence>
<dbReference type="PATRIC" id="fig|1042209.11.peg.6040"/>
<keyword evidence="1" id="KW-0812">Transmembrane</keyword>
<accession>A0A010RQP0</accession>
<dbReference type="AlphaFoldDB" id="A0A010RQP0"/>
<gene>
    <name evidence="2" type="ORF">HK44_019330</name>
</gene>